<keyword evidence="3" id="KW-1185">Reference proteome</keyword>
<evidence type="ECO:0000313" key="3">
    <source>
        <dbReference type="Proteomes" id="UP000057737"/>
    </source>
</evidence>
<evidence type="ECO:0000313" key="2">
    <source>
        <dbReference type="EMBL" id="KWV44789.1"/>
    </source>
</evidence>
<dbReference type="OrthoDB" id="8234890at2"/>
<protein>
    <submittedName>
        <fullName evidence="2">Uncharacterized protein</fullName>
    </submittedName>
</protein>
<proteinExistence type="predicted"/>
<dbReference type="RefSeq" id="WP_066515753.1">
    <property type="nucleotide sequence ID" value="NZ_LNCU01000127.1"/>
</dbReference>
<reference evidence="2 3" key="1">
    <citation type="submission" date="2015-11" db="EMBL/GenBank/DDBJ databases">
        <title>Draft Genome Sequence of the Strain BR 10303 (Bradyrhizobium sp.) isolated from nodules of Centrolobium paraense.</title>
        <authorList>
            <person name="Zelli J.E."/>
            <person name="Simoes-Araujo J.L."/>
            <person name="Barauna A.C."/>
            <person name="Silva K."/>
        </authorList>
    </citation>
    <scope>NUCLEOTIDE SEQUENCE [LARGE SCALE GENOMIC DNA]</scope>
    <source>
        <strain evidence="2 3">BR 10303</strain>
    </source>
</reference>
<accession>A0A109J9G3</accession>
<comment type="caution">
    <text evidence="2">The sequence shown here is derived from an EMBL/GenBank/DDBJ whole genome shotgun (WGS) entry which is preliminary data.</text>
</comment>
<feature type="region of interest" description="Disordered" evidence="1">
    <location>
        <begin position="86"/>
        <end position="105"/>
    </location>
</feature>
<evidence type="ECO:0000256" key="1">
    <source>
        <dbReference type="SAM" id="MobiDB-lite"/>
    </source>
</evidence>
<sequence>MSQIHKGIFGVLAVGLTLGAVQLASGHDLIGGQRVTTTPAPESAVNRADKADRVAAPMVGAKTKTKTVAMTFDGLPATSVLIRVPTAKEEARNRPVGPGPAQPGEARKVACEPVVSVLTDVAKLLQPGRCVT</sequence>
<dbReference type="Proteomes" id="UP000057737">
    <property type="component" value="Unassembled WGS sequence"/>
</dbReference>
<gene>
    <name evidence="2" type="ORF">AS156_02085</name>
</gene>
<organism evidence="2 3">
    <name type="scientific">Bradyrhizobium macuxiense</name>
    <dbReference type="NCBI Taxonomy" id="1755647"/>
    <lineage>
        <taxon>Bacteria</taxon>
        <taxon>Pseudomonadati</taxon>
        <taxon>Pseudomonadota</taxon>
        <taxon>Alphaproteobacteria</taxon>
        <taxon>Hyphomicrobiales</taxon>
        <taxon>Nitrobacteraceae</taxon>
        <taxon>Bradyrhizobium</taxon>
    </lineage>
</organism>
<dbReference type="AlphaFoldDB" id="A0A109J9G3"/>
<name>A0A109J9G3_9BRAD</name>
<dbReference type="EMBL" id="LNCU01000127">
    <property type="protein sequence ID" value="KWV44789.1"/>
    <property type="molecule type" value="Genomic_DNA"/>
</dbReference>